<organism evidence="1">
    <name type="scientific">Oryza meridionalis</name>
    <dbReference type="NCBI Taxonomy" id="40149"/>
    <lineage>
        <taxon>Eukaryota</taxon>
        <taxon>Viridiplantae</taxon>
        <taxon>Streptophyta</taxon>
        <taxon>Embryophyta</taxon>
        <taxon>Tracheophyta</taxon>
        <taxon>Spermatophyta</taxon>
        <taxon>Magnoliopsida</taxon>
        <taxon>Liliopsida</taxon>
        <taxon>Poales</taxon>
        <taxon>Poaceae</taxon>
        <taxon>BOP clade</taxon>
        <taxon>Oryzoideae</taxon>
        <taxon>Oryzeae</taxon>
        <taxon>Oryzinae</taxon>
        <taxon>Oryza</taxon>
    </lineage>
</organism>
<dbReference type="HOGENOM" id="CLU_1878739_0_0_1"/>
<dbReference type="Proteomes" id="UP000008021">
    <property type="component" value="Chromosome 6"/>
</dbReference>
<dbReference type="Gramene" id="OMERI06G16100.1">
    <property type="protein sequence ID" value="OMERI06G16100.1"/>
    <property type="gene ID" value="OMERI06G16100"/>
</dbReference>
<evidence type="ECO:0000313" key="2">
    <source>
        <dbReference type="Proteomes" id="UP000008021"/>
    </source>
</evidence>
<name>A0A0E0E1V5_9ORYZ</name>
<sequence length="136" mass="14742">MNAQLVSVYMTQLVEDGEDGEAVGHGRIKPDTLDDESSSLVMLDCVWRMAEHGDINGFLAKRPSSLLPTPPSPSSRVPVGAGGLFIAAHSTLSVVSNAGSCRRPLHHRPLRPYRCPERWWLPEPSSPLPNPPSPPS</sequence>
<dbReference type="AlphaFoldDB" id="A0A0E0E1V5"/>
<evidence type="ECO:0000313" key="1">
    <source>
        <dbReference type="EnsemblPlants" id="OMERI06G16100.1"/>
    </source>
</evidence>
<protein>
    <submittedName>
        <fullName evidence="1">Uncharacterized protein</fullName>
    </submittedName>
</protein>
<reference evidence="1" key="2">
    <citation type="submission" date="2018-05" db="EMBL/GenBank/DDBJ databases">
        <title>OmerRS3 (Oryza meridionalis Reference Sequence Version 3).</title>
        <authorList>
            <person name="Zhang J."/>
            <person name="Kudrna D."/>
            <person name="Lee S."/>
            <person name="Talag J."/>
            <person name="Welchert J."/>
            <person name="Wing R.A."/>
        </authorList>
    </citation>
    <scope>NUCLEOTIDE SEQUENCE [LARGE SCALE GENOMIC DNA]</scope>
    <source>
        <strain evidence="1">cv. OR44</strain>
    </source>
</reference>
<proteinExistence type="predicted"/>
<dbReference type="EnsemblPlants" id="OMERI06G16100.1">
    <property type="protein sequence ID" value="OMERI06G16100.1"/>
    <property type="gene ID" value="OMERI06G16100"/>
</dbReference>
<accession>A0A0E0E1V5</accession>
<keyword evidence="2" id="KW-1185">Reference proteome</keyword>
<reference evidence="1" key="1">
    <citation type="submission" date="2015-04" db="UniProtKB">
        <authorList>
            <consortium name="EnsemblPlants"/>
        </authorList>
    </citation>
    <scope>IDENTIFICATION</scope>
</reference>